<sequence length="113" mass="13233">MLHRLRLRVLMPIQKHSDTHPHDIKLPSLLPYHPPPLGKSPTLVSHAMVKYEPLRGGTDTPMRMRHMEDSWWKNTLFQNLLELLWLKVSERKGPLQTGVNCEVILWLWLEAAN</sequence>
<organism evidence="1 2">
    <name type="scientific">Senna tora</name>
    <dbReference type="NCBI Taxonomy" id="362788"/>
    <lineage>
        <taxon>Eukaryota</taxon>
        <taxon>Viridiplantae</taxon>
        <taxon>Streptophyta</taxon>
        <taxon>Embryophyta</taxon>
        <taxon>Tracheophyta</taxon>
        <taxon>Spermatophyta</taxon>
        <taxon>Magnoliopsida</taxon>
        <taxon>eudicotyledons</taxon>
        <taxon>Gunneridae</taxon>
        <taxon>Pentapetalae</taxon>
        <taxon>rosids</taxon>
        <taxon>fabids</taxon>
        <taxon>Fabales</taxon>
        <taxon>Fabaceae</taxon>
        <taxon>Caesalpinioideae</taxon>
        <taxon>Cassia clade</taxon>
        <taxon>Senna</taxon>
    </lineage>
</organism>
<gene>
    <name evidence="1" type="ORF">G2W53_034737</name>
</gene>
<reference evidence="1" key="1">
    <citation type="submission" date="2020-09" db="EMBL/GenBank/DDBJ databases">
        <title>Genome-Enabled Discovery of Anthraquinone Biosynthesis in Senna tora.</title>
        <authorList>
            <person name="Kang S.-H."/>
            <person name="Pandey R.P."/>
            <person name="Lee C.-M."/>
            <person name="Sim J.-S."/>
            <person name="Jeong J.-T."/>
            <person name="Choi B.-S."/>
            <person name="Jung M."/>
            <person name="Ginzburg D."/>
            <person name="Zhao K."/>
            <person name="Won S.Y."/>
            <person name="Oh T.-J."/>
            <person name="Yu Y."/>
            <person name="Kim N.-H."/>
            <person name="Lee O.R."/>
            <person name="Lee T.-H."/>
            <person name="Bashyal P."/>
            <person name="Kim T.-S."/>
            <person name="Lee W.-H."/>
            <person name="Kawkins C."/>
            <person name="Kim C.-K."/>
            <person name="Kim J.S."/>
            <person name="Ahn B.O."/>
            <person name="Rhee S.Y."/>
            <person name="Sohng J.K."/>
        </authorList>
    </citation>
    <scope>NUCLEOTIDE SEQUENCE</scope>
    <source>
        <tissue evidence="1">Leaf</tissue>
    </source>
</reference>
<accession>A0A834T1W1</accession>
<keyword evidence="2" id="KW-1185">Reference proteome</keyword>
<dbReference type="AlphaFoldDB" id="A0A834T1W1"/>
<evidence type="ECO:0000313" key="1">
    <source>
        <dbReference type="EMBL" id="KAF7813761.1"/>
    </source>
</evidence>
<name>A0A834T1W1_9FABA</name>
<dbReference type="EMBL" id="JAAIUW010000010">
    <property type="protein sequence ID" value="KAF7813761.1"/>
    <property type="molecule type" value="Genomic_DNA"/>
</dbReference>
<dbReference type="Proteomes" id="UP000634136">
    <property type="component" value="Unassembled WGS sequence"/>
</dbReference>
<proteinExistence type="predicted"/>
<evidence type="ECO:0000313" key="2">
    <source>
        <dbReference type="Proteomes" id="UP000634136"/>
    </source>
</evidence>
<comment type="caution">
    <text evidence="1">The sequence shown here is derived from an EMBL/GenBank/DDBJ whole genome shotgun (WGS) entry which is preliminary data.</text>
</comment>
<protein>
    <submittedName>
        <fullName evidence="1">Uncharacterized protein</fullName>
    </submittedName>
</protein>